<dbReference type="EMBL" id="LKTM01000001">
    <property type="protein sequence ID" value="KQH81385.1"/>
    <property type="molecule type" value="Genomic_DNA"/>
</dbReference>
<sequence>MTTPSNPWGDERRRLSHQLQMRGQYLGRRQARRLSRSFAQVGVHVPPKRLQQLVTGTTVADRELTDVNFALIATQYLREKKAARTTHLQRRCRHAVICAGLILVALNFLFCIAYLFFTLTLHAAPM</sequence>
<dbReference type="AlphaFoldDB" id="A0A0Q2M005"/>
<gene>
    <name evidence="2" type="ORF">AO501_06240</name>
</gene>
<evidence type="ECO:0000313" key="2">
    <source>
        <dbReference type="EMBL" id="KQH81385.1"/>
    </source>
</evidence>
<dbReference type="Proteomes" id="UP000051677">
    <property type="component" value="Unassembled WGS sequence"/>
</dbReference>
<dbReference type="OrthoDB" id="4727831at2"/>
<reference evidence="2 3" key="1">
    <citation type="submission" date="2015-10" db="EMBL/GenBank/DDBJ databases">
        <title>Mycobacterium gordonae draft genome assembly.</title>
        <authorList>
            <person name="Ustinova V."/>
            <person name="Smirnova T."/>
            <person name="Blagodatskikh K."/>
            <person name="Varlamov D."/>
            <person name="Larionova E."/>
            <person name="Chernousova L."/>
        </authorList>
    </citation>
    <scope>NUCLEOTIDE SEQUENCE [LARGE SCALE GENOMIC DNA]</scope>
    <source>
        <strain evidence="2 3">CTRI 14-8773</strain>
    </source>
</reference>
<protein>
    <submittedName>
        <fullName evidence="2">Uncharacterized protein</fullName>
    </submittedName>
</protein>
<comment type="caution">
    <text evidence="2">The sequence shown here is derived from an EMBL/GenBank/DDBJ whole genome shotgun (WGS) entry which is preliminary data.</text>
</comment>
<organism evidence="2 3">
    <name type="scientific">Mycobacterium gordonae</name>
    <dbReference type="NCBI Taxonomy" id="1778"/>
    <lineage>
        <taxon>Bacteria</taxon>
        <taxon>Bacillati</taxon>
        <taxon>Actinomycetota</taxon>
        <taxon>Actinomycetes</taxon>
        <taxon>Mycobacteriales</taxon>
        <taxon>Mycobacteriaceae</taxon>
        <taxon>Mycobacterium</taxon>
    </lineage>
</organism>
<evidence type="ECO:0000313" key="3">
    <source>
        <dbReference type="Proteomes" id="UP000051677"/>
    </source>
</evidence>
<evidence type="ECO:0000256" key="1">
    <source>
        <dbReference type="SAM" id="Phobius"/>
    </source>
</evidence>
<keyword evidence="1" id="KW-0812">Transmembrane</keyword>
<feature type="transmembrane region" description="Helical" evidence="1">
    <location>
        <begin position="94"/>
        <end position="117"/>
    </location>
</feature>
<dbReference type="STRING" id="1778.A9W97_27815"/>
<proteinExistence type="predicted"/>
<name>A0A0Q2M005_MYCGO</name>
<keyword evidence="1" id="KW-0472">Membrane</keyword>
<accession>A0A0Q2M005</accession>
<keyword evidence="1" id="KW-1133">Transmembrane helix</keyword>
<dbReference type="RefSeq" id="WP_055576148.1">
    <property type="nucleotide sequence ID" value="NZ_LKTM01000001.1"/>
</dbReference>